<dbReference type="GO" id="GO:0046081">
    <property type="term" value="P:dUTP catabolic process"/>
    <property type="evidence" value="ECO:0007669"/>
    <property type="project" value="InterPro"/>
</dbReference>
<proteinExistence type="inferred from homology"/>
<sequence>MSVEIFIELCREDAVLPKYANPGDAGMDVYAAESAVIAPGETVVVPTGLKLAIPEGYEIQVRPRSGISFKTPLRVPNSPGTIDSGYRDEFGIIISNSSDMEVPDNSESPFTLDEKENRKGTYIIRKGDRIAQIVLQVVPKMEFTIVDSVREIGSNRGGGFGSTGITK</sequence>
<dbReference type="eggNOG" id="COG0756">
    <property type="taxonomic scope" value="Bacteria"/>
</dbReference>
<dbReference type="NCBIfam" id="NF001862">
    <property type="entry name" value="PRK00601.1"/>
    <property type="match status" value="1"/>
</dbReference>
<reference evidence="7" key="2">
    <citation type="submission" date="2011-01" db="EMBL/GenBank/DDBJ databases">
        <title>The Non-contiguous Finished genome of Clostridium papyrosolvens.</title>
        <authorList>
            <person name="Lucas S."/>
            <person name="Copeland A."/>
            <person name="Lapidus A."/>
            <person name="Cheng J.-F."/>
            <person name="Goodwin L."/>
            <person name="Pitluck S."/>
            <person name="Misra M."/>
            <person name="Chertkov O."/>
            <person name="Detter J.C."/>
            <person name="Han C."/>
            <person name="Tapia R."/>
            <person name="Land M."/>
            <person name="Hauser L."/>
            <person name="Kyrpides N."/>
            <person name="Ivanova N."/>
            <person name="Pagani I."/>
            <person name="Mouttaki H."/>
            <person name="He Z."/>
            <person name="Zhou J."/>
            <person name="Hemme C.L."/>
            <person name="Woyke T."/>
        </authorList>
    </citation>
    <scope>NUCLEOTIDE SEQUENCE [LARGE SCALE GENOMIC DNA]</scope>
    <source>
        <strain evidence="7">DSM 2782</strain>
    </source>
</reference>
<dbReference type="STRING" id="588581.Cpap_2256"/>
<dbReference type="Gene3D" id="2.70.40.10">
    <property type="match status" value="1"/>
</dbReference>
<evidence type="ECO:0000313" key="8">
    <source>
        <dbReference type="Proteomes" id="UP000003860"/>
    </source>
</evidence>
<protein>
    <recommendedName>
        <fullName evidence="2">dUTP diphosphatase</fullName>
        <ecNumber evidence="2">3.6.1.23</ecNumber>
    </recommendedName>
</protein>
<dbReference type="PANTHER" id="PTHR11241:SF0">
    <property type="entry name" value="DEOXYURIDINE 5'-TRIPHOSPHATE NUCLEOTIDOHYDROLASE"/>
    <property type="match status" value="1"/>
</dbReference>
<dbReference type="EC" id="3.6.1.23" evidence="2"/>
<dbReference type="RefSeq" id="WP_004619224.1">
    <property type="nucleotide sequence ID" value="NZ_ACXX02000006.1"/>
</dbReference>
<comment type="catalytic activity">
    <reaction evidence="5">
        <text>dUTP + H2O = dUMP + diphosphate + H(+)</text>
        <dbReference type="Rhea" id="RHEA:10248"/>
        <dbReference type="ChEBI" id="CHEBI:15377"/>
        <dbReference type="ChEBI" id="CHEBI:15378"/>
        <dbReference type="ChEBI" id="CHEBI:33019"/>
        <dbReference type="ChEBI" id="CHEBI:61555"/>
        <dbReference type="ChEBI" id="CHEBI:246422"/>
        <dbReference type="EC" id="3.6.1.23"/>
    </reaction>
</comment>
<keyword evidence="3" id="KW-0378">Hydrolase</keyword>
<dbReference type="GO" id="GO:0006226">
    <property type="term" value="P:dUMP biosynthetic process"/>
    <property type="evidence" value="ECO:0007669"/>
    <property type="project" value="InterPro"/>
</dbReference>
<keyword evidence="8" id="KW-1185">Reference proteome</keyword>
<gene>
    <name evidence="7" type="ORF">Cpap_2256</name>
</gene>
<evidence type="ECO:0000256" key="4">
    <source>
        <dbReference type="ARBA" id="ARBA00023080"/>
    </source>
</evidence>
<dbReference type="InterPro" id="IPR029054">
    <property type="entry name" value="dUTPase-like"/>
</dbReference>
<evidence type="ECO:0000256" key="5">
    <source>
        <dbReference type="ARBA" id="ARBA00047686"/>
    </source>
</evidence>
<accession>F1TCY6</accession>
<evidence type="ECO:0000256" key="3">
    <source>
        <dbReference type="ARBA" id="ARBA00022801"/>
    </source>
</evidence>
<comment type="caution">
    <text evidence="7">The sequence shown here is derived from an EMBL/GenBank/DDBJ whole genome shotgun (WGS) entry which is preliminary data.</text>
</comment>
<dbReference type="GO" id="GO:0000287">
    <property type="term" value="F:magnesium ion binding"/>
    <property type="evidence" value="ECO:0007669"/>
    <property type="project" value="InterPro"/>
</dbReference>
<comment type="similarity">
    <text evidence="1">Belongs to the dUTPase family.</text>
</comment>
<dbReference type="EMBL" id="ACXX02000006">
    <property type="protein sequence ID" value="EGD47853.1"/>
    <property type="molecule type" value="Genomic_DNA"/>
</dbReference>
<evidence type="ECO:0000259" key="6">
    <source>
        <dbReference type="Pfam" id="PF00692"/>
    </source>
</evidence>
<dbReference type="PANTHER" id="PTHR11241">
    <property type="entry name" value="DEOXYURIDINE 5'-TRIPHOSPHATE NUCLEOTIDOHYDROLASE"/>
    <property type="match status" value="1"/>
</dbReference>
<dbReference type="InterPro" id="IPR008181">
    <property type="entry name" value="dUTPase"/>
</dbReference>
<dbReference type="InterPro" id="IPR033704">
    <property type="entry name" value="dUTPase_trimeric"/>
</dbReference>
<evidence type="ECO:0000313" key="7">
    <source>
        <dbReference type="EMBL" id="EGD47853.1"/>
    </source>
</evidence>
<dbReference type="AlphaFoldDB" id="F1TCY6"/>
<evidence type="ECO:0000256" key="1">
    <source>
        <dbReference type="ARBA" id="ARBA00006581"/>
    </source>
</evidence>
<feature type="domain" description="dUTPase-like" evidence="6">
    <location>
        <begin position="14"/>
        <end position="101"/>
    </location>
</feature>
<dbReference type="CDD" id="cd07557">
    <property type="entry name" value="trimeric_dUTPase"/>
    <property type="match status" value="1"/>
</dbReference>
<name>F1TCY6_9FIRM</name>
<dbReference type="GO" id="GO:0004170">
    <property type="term" value="F:dUTP diphosphatase activity"/>
    <property type="evidence" value="ECO:0007669"/>
    <property type="project" value="UniProtKB-EC"/>
</dbReference>
<dbReference type="Proteomes" id="UP000003860">
    <property type="component" value="Unassembled WGS sequence"/>
</dbReference>
<reference evidence="7" key="1">
    <citation type="submission" date="2009-07" db="EMBL/GenBank/DDBJ databases">
        <authorList>
            <consortium name="US DOE Joint Genome Institute (JGI-PGF)"/>
            <person name="Lucas S."/>
            <person name="Copeland A."/>
            <person name="Lapidus A."/>
            <person name="Glavina del Rio T."/>
            <person name="Tice H."/>
            <person name="Bruce D."/>
            <person name="Goodwin L."/>
            <person name="Pitluck S."/>
            <person name="Larimer F."/>
            <person name="Land M.L."/>
            <person name="Mouttaki H."/>
            <person name="He Z."/>
            <person name="Zhou J."/>
            <person name="Hemme C.L."/>
        </authorList>
    </citation>
    <scope>NUCLEOTIDE SEQUENCE</scope>
    <source>
        <strain evidence="7">DSM 2782</strain>
    </source>
</reference>
<dbReference type="InterPro" id="IPR036157">
    <property type="entry name" value="dUTPase-like_sf"/>
</dbReference>
<dbReference type="OrthoDB" id="9809956at2"/>
<dbReference type="Pfam" id="PF00692">
    <property type="entry name" value="dUTPase"/>
    <property type="match status" value="1"/>
</dbReference>
<keyword evidence="4" id="KW-0546">Nucleotide metabolism</keyword>
<organism evidence="7 8">
    <name type="scientific">Ruminiclostridium papyrosolvens DSM 2782</name>
    <dbReference type="NCBI Taxonomy" id="588581"/>
    <lineage>
        <taxon>Bacteria</taxon>
        <taxon>Bacillati</taxon>
        <taxon>Bacillota</taxon>
        <taxon>Clostridia</taxon>
        <taxon>Eubacteriales</taxon>
        <taxon>Oscillospiraceae</taxon>
        <taxon>Ruminiclostridium</taxon>
    </lineage>
</organism>
<dbReference type="SUPFAM" id="SSF51283">
    <property type="entry name" value="dUTPase-like"/>
    <property type="match status" value="1"/>
</dbReference>
<evidence type="ECO:0000256" key="2">
    <source>
        <dbReference type="ARBA" id="ARBA00012379"/>
    </source>
</evidence>